<evidence type="ECO:0000256" key="1">
    <source>
        <dbReference type="SAM" id="Phobius"/>
    </source>
</evidence>
<dbReference type="RefSeq" id="WP_097029613.1">
    <property type="nucleotide sequence ID" value="NZ_OAOQ01000003.1"/>
</dbReference>
<keyword evidence="1" id="KW-0812">Transmembrane</keyword>
<dbReference type="EMBL" id="OAOQ01000003">
    <property type="protein sequence ID" value="SNX69155.1"/>
    <property type="molecule type" value="Genomic_DNA"/>
</dbReference>
<keyword evidence="3" id="KW-1185">Reference proteome</keyword>
<sequence length="109" mass="12058">MDQAAIAERLADLHGRIDRIRQRNHRLALVVGFIVLSAGTAVLHGALKGVALGVVVGFLVTVPGRFQIRGLTRQLAALQADHPEKVALAMDRYRLARAAERAERWKVFR</sequence>
<feature type="transmembrane region" description="Helical" evidence="1">
    <location>
        <begin position="49"/>
        <end position="66"/>
    </location>
</feature>
<gene>
    <name evidence="2" type="ORF">SAMN05878503_103142</name>
</gene>
<name>A0A285CP18_9RHOB</name>
<evidence type="ECO:0000313" key="2">
    <source>
        <dbReference type="EMBL" id="SNX69155.1"/>
    </source>
</evidence>
<accession>A0A285CP18</accession>
<keyword evidence="1" id="KW-1133">Transmembrane helix</keyword>
<feature type="transmembrane region" description="Helical" evidence="1">
    <location>
        <begin position="26"/>
        <end position="43"/>
    </location>
</feature>
<proteinExistence type="predicted"/>
<protein>
    <submittedName>
        <fullName evidence="2">Uncharacterized protein</fullName>
    </submittedName>
</protein>
<keyword evidence="1" id="KW-0472">Membrane</keyword>
<dbReference type="AlphaFoldDB" id="A0A285CP18"/>
<dbReference type="Proteomes" id="UP000219467">
    <property type="component" value="Unassembled WGS sequence"/>
</dbReference>
<organism evidence="2 3">
    <name type="scientific">Cereibacter ovatus</name>
    <dbReference type="NCBI Taxonomy" id="439529"/>
    <lineage>
        <taxon>Bacteria</taxon>
        <taxon>Pseudomonadati</taxon>
        <taxon>Pseudomonadota</taxon>
        <taxon>Alphaproteobacteria</taxon>
        <taxon>Rhodobacterales</taxon>
        <taxon>Paracoccaceae</taxon>
        <taxon>Cereibacter</taxon>
    </lineage>
</organism>
<reference evidence="3" key="1">
    <citation type="submission" date="2017-08" db="EMBL/GenBank/DDBJ databases">
        <authorList>
            <person name="Varghese N."/>
            <person name="Submissions S."/>
        </authorList>
    </citation>
    <scope>NUCLEOTIDE SEQUENCE [LARGE SCALE GENOMIC DNA]</scope>
    <source>
        <strain evidence="3">JA234</strain>
    </source>
</reference>
<evidence type="ECO:0000313" key="3">
    <source>
        <dbReference type="Proteomes" id="UP000219467"/>
    </source>
</evidence>
<dbReference type="OrthoDB" id="10007667at2"/>